<evidence type="ECO:0000313" key="2">
    <source>
        <dbReference type="Proteomes" id="UP000824239"/>
    </source>
</evidence>
<dbReference type="AlphaFoldDB" id="A0A9D1DIF4"/>
<dbReference type="NCBIfam" id="TIGR02384">
    <property type="entry name" value="RelB_DinJ"/>
    <property type="match status" value="1"/>
</dbReference>
<reference evidence="1" key="2">
    <citation type="journal article" date="2021" name="PeerJ">
        <title>Extensive microbial diversity within the chicken gut microbiome revealed by metagenomics and culture.</title>
        <authorList>
            <person name="Gilroy R."/>
            <person name="Ravi A."/>
            <person name="Getino M."/>
            <person name="Pursley I."/>
            <person name="Horton D.L."/>
            <person name="Alikhan N.F."/>
            <person name="Baker D."/>
            <person name="Gharbi K."/>
            <person name="Hall N."/>
            <person name="Watson M."/>
            <person name="Adriaenssens E.M."/>
            <person name="Foster-Nyarko E."/>
            <person name="Jarju S."/>
            <person name="Secka A."/>
            <person name="Antonio M."/>
            <person name="Oren A."/>
            <person name="Chaudhuri R.R."/>
            <person name="La Ragione R."/>
            <person name="Hildebrand F."/>
            <person name="Pallen M.J."/>
        </authorList>
    </citation>
    <scope>NUCLEOTIDE SEQUENCE</scope>
    <source>
        <strain evidence="1">ChiBcec15-4380</strain>
    </source>
</reference>
<dbReference type="Gene3D" id="1.10.1220.10">
    <property type="entry name" value="Met repressor-like"/>
    <property type="match status" value="1"/>
</dbReference>
<accession>A0A9D1DIF4</accession>
<dbReference type="Pfam" id="PF04221">
    <property type="entry name" value="RelB"/>
    <property type="match status" value="1"/>
</dbReference>
<name>A0A9D1DIF4_9FIRM</name>
<dbReference type="EMBL" id="DVHE01000058">
    <property type="protein sequence ID" value="HIR51178.1"/>
    <property type="molecule type" value="Genomic_DNA"/>
</dbReference>
<reference evidence="1" key="1">
    <citation type="submission" date="2020-10" db="EMBL/GenBank/DDBJ databases">
        <authorList>
            <person name="Gilroy R."/>
        </authorList>
    </citation>
    <scope>NUCLEOTIDE SEQUENCE</scope>
    <source>
        <strain evidence="1">ChiBcec15-4380</strain>
    </source>
</reference>
<sequence length="101" mass="10858">MEKSTTLNLRVNPTVKQQAEAVLKQLGVPMATAVDMFLRQVALTGGIPFSVSLPAAPDAVNADRMTPQQLHDALDAGYADWQSGKVRPAAEVFAEFLEAHP</sequence>
<dbReference type="InterPro" id="IPR013321">
    <property type="entry name" value="Arc_rbn_hlx_hlx"/>
</dbReference>
<gene>
    <name evidence="1" type="ORF">IAA53_07820</name>
</gene>
<proteinExistence type="predicted"/>
<dbReference type="GO" id="GO:0006355">
    <property type="term" value="P:regulation of DNA-templated transcription"/>
    <property type="evidence" value="ECO:0007669"/>
    <property type="project" value="InterPro"/>
</dbReference>
<dbReference type="InterPro" id="IPR007337">
    <property type="entry name" value="RelB/DinJ"/>
</dbReference>
<comment type="caution">
    <text evidence="1">The sequence shown here is derived from an EMBL/GenBank/DDBJ whole genome shotgun (WGS) entry which is preliminary data.</text>
</comment>
<dbReference type="Proteomes" id="UP000824239">
    <property type="component" value="Unassembled WGS sequence"/>
</dbReference>
<protein>
    <submittedName>
        <fullName evidence="1">Type II toxin-antitoxin system RelB/DinJ family antitoxin</fullName>
    </submittedName>
</protein>
<evidence type="ECO:0000313" key="1">
    <source>
        <dbReference type="EMBL" id="HIR51178.1"/>
    </source>
</evidence>
<organism evidence="1 2">
    <name type="scientific">Candidatus Avoscillospira avicola</name>
    <dbReference type="NCBI Taxonomy" id="2840706"/>
    <lineage>
        <taxon>Bacteria</taxon>
        <taxon>Bacillati</taxon>
        <taxon>Bacillota</taxon>
        <taxon>Clostridia</taxon>
        <taxon>Eubacteriales</taxon>
        <taxon>Oscillospiraceae</taxon>
        <taxon>Oscillospiraceae incertae sedis</taxon>
        <taxon>Candidatus Avoscillospira</taxon>
    </lineage>
</organism>